<comment type="caution">
    <text evidence="2">The sequence shown here is derived from an EMBL/GenBank/DDBJ whole genome shotgun (WGS) entry which is preliminary data.</text>
</comment>
<dbReference type="InterPro" id="IPR003877">
    <property type="entry name" value="SPRY_dom"/>
</dbReference>
<evidence type="ECO:0000313" key="2">
    <source>
        <dbReference type="EMBL" id="CAD8105765.1"/>
    </source>
</evidence>
<keyword evidence="3" id="KW-1185">Reference proteome</keyword>
<name>A0A8S1PRI1_9CILI</name>
<gene>
    <name evidence="2" type="ORF">PSON_ATCC_30995.1.T0850090</name>
</gene>
<organism evidence="2 3">
    <name type="scientific">Paramecium sonneborni</name>
    <dbReference type="NCBI Taxonomy" id="65129"/>
    <lineage>
        <taxon>Eukaryota</taxon>
        <taxon>Sar</taxon>
        <taxon>Alveolata</taxon>
        <taxon>Ciliophora</taxon>
        <taxon>Intramacronucleata</taxon>
        <taxon>Oligohymenophorea</taxon>
        <taxon>Peniculida</taxon>
        <taxon>Parameciidae</taxon>
        <taxon>Paramecium</taxon>
    </lineage>
</organism>
<proteinExistence type="predicted"/>
<dbReference type="Proteomes" id="UP000692954">
    <property type="component" value="Unassembled WGS sequence"/>
</dbReference>
<dbReference type="CDD" id="cd11709">
    <property type="entry name" value="SPRY"/>
    <property type="match status" value="1"/>
</dbReference>
<dbReference type="InterPro" id="IPR001870">
    <property type="entry name" value="B30.2/SPRY"/>
</dbReference>
<dbReference type="EMBL" id="CAJJDN010000085">
    <property type="protein sequence ID" value="CAD8105765.1"/>
    <property type="molecule type" value="Genomic_DNA"/>
</dbReference>
<protein>
    <recommendedName>
        <fullName evidence="1">B30.2/SPRY domain-containing protein</fullName>
    </recommendedName>
</protein>
<evidence type="ECO:0000313" key="3">
    <source>
        <dbReference type="Proteomes" id="UP000692954"/>
    </source>
</evidence>
<feature type="domain" description="B30.2/SPRY" evidence="1">
    <location>
        <begin position="151"/>
        <end position="343"/>
    </location>
</feature>
<dbReference type="PROSITE" id="PS50188">
    <property type="entry name" value="B302_SPRY"/>
    <property type="match status" value="1"/>
</dbReference>
<dbReference type="PANTHER" id="PTHR12245">
    <property type="entry name" value="SPRY DOMAIN CONTAINING SOCS BOX PROTEIN"/>
    <property type="match status" value="1"/>
</dbReference>
<accession>A0A8S1PRI1</accession>
<dbReference type="Pfam" id="PF00622">
    <property type="entry name" value="SPRY"/>
    <property type="match status" value="1"/>
</dbReference>
<dbReference type="PANTHER" id="PTHR12245:SF5">
    <property type="entry name" value="SPRY DOMAIN-CONTAINING SOCS BOX PROTEIN 3"/>
    <property type="match status" value="1"/>
</dbReference>
<dbReference type="InterPro" id="IPR050672">
    <property type="entry name" value="FBXO45-Fsn/SPSB_families"/>
</dbReference>
<dbReference type="AlphaFoldDB" id="A0A8S1PRI1"/>
<dbReference type="OrthoDB" id="295536at2759"/>
<reference evidence="2" key="1">
    <citation type="submission" date="2021-01" db="EMBL/GenBank/DDBJ databases">
        <authorList>
            <consortium name="Genoscope - CEA"/>
            <person name="William W."/>
        </authorList>
    </citation>
    <scope>NUCLEOTIDE SEQUENCE</scope>
</reference>
<sequence>MTDTGFECCLCMKLAIKAQICEKCGSMYCKMCLKEIFGKNYECVQCQSQSFRSIKKSALQEVYDEILSKSQIVKNQKIEKPPPPKLSVVEQRTQQIYLREMCVNYEICKQNVNQQYKNEQVCSQECLFFSKLFPLVEQQDFTKIRQEIISIEQFIKNKQPTQLFQQIVIPTQQNQIGCTNFVFDKCGEGIVIKYQSVTLQEEEYTFKTVTCSKGFQNGIHFWKINPMFMTKNELKIGVSTSDRYALNTAFSDYNFGYAYYTVGQFKNGSNSNGFEYGVKFKNMGEVGVLLDMNRGVLAFSYDDNFLGKAICTDQLKKGPIYPCVALLHQAGFEFKCGLPIPQNLLELFLK</sequence>
<evidence type="ECO:0000259" key="1">
    <source>
        <dbReference type="PROSITE" id="PS50188"/>
    </source>
</evidence>